<keyword evidence="5" id="KW-0378">Hydrolase</keyword>
<reference evidence="5" key="1">
    <citation type="submission" date="2019-11" db="EMBL/GenBank/DDBJ databases">
        <authorList>
            <person name="Feng L."/>
        </authorList>
    </citation>
    <scope>NUCLEOTIDE SEQUENCE</scope>
    <source>
        <strain evidence="5">CUreolyticusLFYP111</strain>
    </source>
</reference>
<evidence type="ECO:0000256" key="2">
    <source>
        <dbReference type="ARBA" id="ARBA00023125"/>
    </source>
</evidence>
<evidence type="ECO:0000313" key="5">
    <source>
        <dbReference type="EMBL" id="VYS71897.1"/>
    </source>
</evidence>
<organism evidence="5">
    <name type="scientific">Campylobacter ureolyticus</name>
    <dbReference type="NCBI Taxonomy" id="827"/>
    <lineage>
        <taxon>Bacteria</taxon>
        <taxon>Pseudomonadati</taxon>
        <taxon>Campylobacterota</taxon>
        <taxon>Epsilonproteobacteria</taxon>
        <taxon>Campylobacterales</taxon>
        <taxon>Campylobacteraceae</taxon>
        <taxon>Campylobacter</taxon>
    </lineage>
</organism>
<evidence type="ECO:0000256" key="1">
    <source>
        <dbReference type="ARBA" id="ARBA00023015"/>
    </source>
</evidence>
<proteinExistence type="predicted"/>
<dbReference type="InterPro" id="IPR036286">
    <property type="entry name" value="LexA/Signal_pep-like_sf"/>
</dbReference>
<dbReference type="EMBL" id="CACRSK010000001">
    <property type="protein sequence ID" value="VYS71897.1"/>
    <property type="molecule type" value="Genomic_DNA"/>
</dbReference>
<name>A0A6N2QTZ8_9BACT</name>
<evidence type="ECO:0000259" key="4">
    <source>
        <dbReference type="PROSITE" id="PS50943"/>
    </source>
</evidence>
<dbReference type="Pfam" id="PF01381">
    <property type="entry name" value="HTH_3"/>
    <property type="match status" value="1"/>
</dbReference>
<gene>
    <name evidence="5" type="primary">lexA_1</name>
    <name evidence="5" type="ORF">CULFYP111_00003</name>
</gene>
<dbReference type="GO" id="GO:0003677">
    <property type="term" value="F:DNA binding"/>
    <property type="evidence" value="ECO:0007669"/>
    <property type="project" value="UniProtKB-KW"/>
</dbReference>
<dbReference type="AlphaFoldDB" id="A0A6N2QTZ8"/>
<dbReference type="Pfam" id="PF00717">
    <property type="entry name" value="Peptidase_S24"/>
    <property type="match status" value="1"/>
</dbReference>
<dbReference type="PANTHER" id="PTHR40661:SF3">
    <property type="entry name" value="FELS-1 PROPHAGE TRANSCRIPTIONAL REGULATOR"/>
    <property type="match status" value="1"/>
</dbReference>
<dbReference type="CDD" id="cd06529">
    <property type="entry name" value="S24_LexA-like"/>
    <property type="match status" value="1"/>
</dbReference>
<accession>A0A6N2QTZ8</accession>
<evidence type="ECO:0000256" key="3">
    <source>
        <dbReference type="ARBA" id="ARBA00023163"/>
    </source>
</evidence>
<dbReference type="SUPFAM" id="SSF51306">
    <property type="entry name" value="LexA/Signal peptidase"/>
    <property type="match status" value="1"/>
</dbReference>
<dbReference type="CDD" id="cd00093">
    <property type="entry name" value="HTH_XRE"/>
    <property type="match status" value="1"/>
</dbReference>
<dbReference type="GO" id="GO:0004252">
    <property type="term" value="F:serine-type endopeptidase activity"/>
    <property type="evidence" value="ECO:0007669"/>
    <property type="project" value="UniProtKB-EC"/>
</dbReference>
<dbReference type="EC" id="3.4.21.88" evidence="5"/>
<dbReference type="InterPro" id="IPR010982">
    <property type="entry name" value="Lambda_DNA-bd_dom_sf"/>
</dbReference>
<feature type="domain" description="HTH cro/C1-type" evidence="4">
    <location>
        <begin position="7"/>
        <end position="62"/>
    </location>
</feature>
<protein>
    <submittedName>
        <fullName evidence="5">LexA repressor</fullName>
        <ecNumber evidence="5">3.4.21.88</ecNumber>
    </submittedName>
</protein>
<keyword evidence="3" id="KW-0804">Transcription</keyword>
<sequence>MELSNRIKQLRDIKGWTQQELADYSGVSIDSIKGYESKKTKNITTENLNKIAKAFDLNISNFYNNDLSVSEIEKCPLGVHKSSVSDKKSVVTPPNLKMSQDNFSVPYFDDVYASAGGGYINDENPPKMIEFSKSFLRDYLGTVEFSRLNVIKSKGDSMEPTIPKNALLFIRLGDVEEGQICVARIEDELYVKRLQKRPVVKLISDNPDYDPITLHEDEDFELIGTVLGYIKRF</sequence>
<dbReference type="Gene3D" id="2.10.109.10">
    <property type="entry name" value="Umud Fragment, subunit A"/>
    <property type="match status" value="1"/>
</dbReference>
<keyword evidence="1" id="KW-0805">Transcription regulation</keyword>
<dbReference type="Gene3D" id="1.10.260.40">
    <property type="entry name" value="lambda repressor-like DNA-binding domains"/>
    <property type="match status" value="1"/>
</dbReference>
<dbReference type="PANTHER" id="PTHR40661">
    <property type="match status" value="1"/>
</dbReference>
<dbReference type="SUPFAM" id="SSF47413">
    <property type="entry name" value="lambda repressor-like DNA-binding domains"/>
    <property type="match status" value="1"/>
</dbReference>
<dbReference type="SMART" id="SM00530">
    <property type="entry name" value="HTH_XRE"/>
    <property type="match status" value="1"/>
</dbReference>
<dbReference type="InterPro" id="IPR039418">
    <property type="entry name" value="LexA-like"/>
</dbReference>
<dbReference type="PROSITE" id="PS50943">
    <property type="entry name" value="HTH_CROC1"/>
    <property type="match status" value="1"/>
</dbReference>
<keyword evidence="2" id="KW-0238">DNA-binding</keyword>
<dbReference type="InterPro" id="IPR001387">
    <property type="entry name" value="Cro/C1-type_HTH"/>
</dbReference>
<dbReference type="RefSeq" id="WP_156846549.1">
    <property type="nucleotide sequence ID" value="NZ_CACRSK010000001.1"/>
</dbReference>
<dbReference type="InterPro" id="IPR015927">
    <property type="entry name" value="Peptidase_S24_S26A/B/C"/>
</dbReference>